<dbReference type="EMBL" id="LAZR01060149">
    <property type="protein sequence ID" value="KKK66283.1"/>
    <property type="molecule type" value="Genomic_DNA"/>
</dbReference>
<name>A0A0F8XBS6_9ZZZZ</name>
<comment type="caution">
    <text evidence="2">The sequence shown here is derived from an EMBL/GenBank/DDBJ whole genome shotgun (WGS) entry which is preliminary data.</text>
</comment>
<feature type="non-terminal residue" evidence="2">
    <location>
        <position position="104"/>
    </location>
</feature>
<protein>
    <submittedName>
        <fullName evidence="2">Uncharacterized protein</fullName>
    </submittedName>
</protein>
<accession>A0A0F8XBS6</accession>
<sequence>MPRLQWETPLDRIRATEREDERADALRRLRAVEQEQQPREPIPSLGPNRPPLIMGTGLPVPVEESGGGGFFDILGDILGGVTGQEAILAGITGGPKEGEFEERS</sequence>
<dbReference type="AlphaFoldDB" id="A0A0F8XBS6"/>
<gene>
    <name evidence="2" type="ORF">LCGC14_2965670</name>
</gene>
<evidence type="ECO:0000313" key="2">
    <source>
        <dbReference type="EMBL" id="KKK66283.1"/>
    </source>
</evidence>
<organism evidence="2">
    <name type="scientific">marine sediment metagenome</name>
    <dbReference type="NCBI Taxonomy" id="412755"/>
    <lineage>
        <taxon>unclassified sequences</taxon>
        <taxon>metagenomes</taxon>
        <taxon>ecological metagenomes</taxon>
    </lineage>
</organism>
<feature type="region of interest" description="Disordered" evidence="1">
    <location>
        <begin position="31"/>
        <end position="58"/>
    </location>
</feature>
<proteinExistence type="predicted"/>
<reference evidence="2" key="1">
    <citation type="journal article" date="2015" name="Nature">
        <title>Complex archaea that bridge the gap between prokaryotes and eukaryotes.</title>
        <authorList>
            <person name="Spang A."/>
            <person name="Saw J.H."/>
            <person name="Jorgensen S.L."/>
            <person name="Zaremba-Niedzwiedzka K."/>
            <person name="Martijn J."/>
            <person name="Lind A.E."/>
            <person name="van Eijk R."/>
            <person name="Schleper C."/>
            <person name="Guy L."/>
            <person name="Ettema T.J."/>
        </authorList>
    </citation>
    <scope>NUCLEOTIDE SEQUENCE</scope>
</reference>
<evidence type="ECO:0000256" key="1">
    <source>
        <dbReference type="SAM" id="MobiDB-lite"/>
    </source>
</evidence>